<comment type="caution">
    <text evidence="1">The sequence shown here is derived from an EMBL/GenBank/DDBJ whole genome shotgun (WGS) entry which is preliminary data.</text>
</comment>
<proteinExistence type="predicted"/>
<name>A0A918J8K7_9ACTN</name>
<accession>A0A918J8K7</accession>
<evidence type="ECO:0000313" key="1">
    <source>
        <dbReference type="EMBL" id="GGW55781.1"/>
    </source>
</evidence>
<dbReference type="Proteomes" id="UP000620224">
    <property type="component" value="Unassembled WGS sequence"/>
</dbReference>
<dbReference type="AlphaFoldDB" id="A0A918J8K7"/>
<sequence length="53" mass="5576">MTGITGYEGAVMLVTHDRRMRSRFTGSRLELHEGVVTGGHGGTGAEGCAIDDL</sequence>
<evidence type="ECO:0008006" key="3">
    <source>
        <dbReference type="Google" id="ProtNLM"/>
    </source>
</evidence>
<evidence type="ECO:0000313" key="2">
    <source>
        <dbReference type="Proteomes" id="UP000620224"/>
    </source>
</evidence>
<reference evidence="1" key="2">
    <citation type="submission" date="2020-09" db="EMBL/GenBank/DDBJ databases">
        <authorList>
            <person name="Sun Q."/>
            <person name="Ohkuma M."/>
        </authorList>
    </citation>
    <scope>NUCLEOTIDE SEQUENCE</scope>
    <source>
        <strain evidence="1">JCM 4490</strain>
    </source>
</reference>
<gene>
    <name evidence="1" type="ORF">GCM10010503_36100</name>
</gene>
<protein>
    <recommendedName>
        <fullName evidence="3">ABC transporter ATP-binding protein</fullName>
    </recommendedName>
</protein>
<keyword evidence="2" id="KW-1185">Reference proteome</keyword>
<reference evidence="1" key="1">
    <citation type="journal article" date="2014" name="Int. J. Syst. Evol. Microbiol.">
        <title>Complete genome sequence of Corynebacterium casei LMG S-19264T (=DSM 44701T), isolated from a smear-ripened cheese.</title>
        <authorList>
            <consortium name="US DOE Joint Genome Institute (JGI-PGF)"/>
            <person name="Walter F."/>
            <person name="Albersmeier A."/>
            <person name="Kalinowski J."/>
            <person name="Ruckert C."/>
        </authorList>
    </citation>
    <scope>NUCLEOTIDE SEQUENCE</scope>
    <source>
        <strain evidence="1">JCM 4490</strain>
    </source>
</reference>
<dbReference type="EMBL" id="BMUE01000007">
    <property type="protein sequence ID" value="GGW55781.1"/>
    <property type="molecule type" value="Genomic_DNA"/>
</dbReference>
<organism evidence="1 2">
    <name type="scientific">Streptomyces lucensis JCM 4490</name>
    <dbReference type="NCBI Taxonomy" id="1306176"/>
    <lineage>
        <taxon>Bacteria</taxon>
        <taxon>Bacillati</taxon>
        <taxon>Actinomycetota</taxon>
        <taxon>Actinomycetes</taxon>
        <taxon>Kitasatosporales</taxon>
        <taxon>Streptomycetaceae</taxon>
        <taxon>Streptomyces</taxon>
    </lineage>
</organism>